<gene>
    <name evidence="2" type="ORF">GCM10007874_07060</name>
</gene>
<organism evidence="2 3">
    <name type="scientific">Labrys miyagiensis</name>
    <dbReference type="NCBI Taxonomy" id="346912"/>
    <lineage>
        <taxon>Bacteria</taxon>
        <taxon>Pseudomonadati</taxon>
        <taxon>Pseudomonadota</taxon>
        <taxon>Alphaproteobacteria</taxon>
        <taxon>Hyphomicrobiales</taxon>
        <taxon>Xanthobacteraceae</taxon>
        <taxon>Labrys</taxon>
    </lineage>
</organism>
<protein>
    <submittedName>
        <fullName evidence="2">N-acetyltransferase</fullName>
    </submittedName>
</protein>
<dbReference type="EMBL" id="BSPC01000005">
    <property type="protein sequence ID" value="GLS17691.1"/>
    <property type="molecule type" value="Genomic_DNA"/>
</dbReference>
<name>A0ABQ6CHE8_9HYPH</name>
<dbReference type="SUPFAM" id="SSF55729">
    <property type="entry name" value="Acyl-CoA N-acyltransferases (Nat)"/>
    <property type="match status" value="1"/>
</dbReference>
<evidence type="ECO:0000313" key="3">
    <source>
        <dbReference type="Proteomes" id="UP001156882"/>
    </source>
</evidence>
<reference evidence="3" key="1">
    <citation type="journal article" date="2019" name="Int. J. Syst. Evol. Microbiol.">
        <title>The Global Catalogue of Microorganisms (GCM) 10K type strain sequencing project: providing services to taxonomists for standard genome sequencing and annotation.</title>
        <authorList>
            <consortium name="The Broad Institute Genomics Platform"/>
            <consortium name="The Broad Institute Genome Sequencing Center for Infectious Disease"/>
            <person name="Wu L."/>
            <person name="Ma J."/>
        </authorList>
    </citation>
    <scope>NUCLEOTIDE SEQUENCE [LARGE SCALE GENOMIC DNA]</scope>
    <source>
        <strain evidence="3">NBRC 101365</strain>
    </source>
</reference>
<dbReference type="Proteomes" id="UP001156882">
    <property type="component" value="Unassembled WGS sequence"/>
</dbReference>
<dbReference type="PROSITE" id="PS51186">
    <property type="entry name" value="GNAT"/>
    <property type="match status" value="1"/>
</dbReference>
<dbReference type="InterPro" id="IPR000182">
    <property type="entry name" value="GNAT_dom"/>
</dbReference>
<dbReference type="InterPro" id="IPR016181">
    <property type="entry name" value="Acyl_CoA_acyltransferase"/>
</dbReference>
<dbReference type="PANTHER" id="PTHR43072">
    <property type="entry name" value="N-ACETYLTRANSFERASE"/>
    <property type="match status" value="1"/>
</dbReference>
<feature type="domain" description="N-acetyltransferase" evidence="1">
    <location>
        <begin position="4"/>
        <end position="167"/>
    </location>
</feature>
<keyword evidence="3" id="KW-1185">Reference proteome</keyword>
<comment type="caution">
    <text evidence="2">The sequence shown here is derived from an EMBL/GenBank/DDBJ whole genome shotgun (WGS) entry which is preliminary data.</text>
</comment>
<accession>A0ABQ6CHE8</accession>
<dbReference type="CDD" id="cd04301">
    <property type="entry name" value="NAT_SF"/>
    <property type="match status" value="1"/>
</dbReference>
<sequence>MQELTIAPVERGDIPSIGGIYREAVRHGTASFELDPPDDEEMARRADILLTGGFPYFVARRGGHLLGYAYAGPYRPRPAYRFTLEDSVYVDPAAHGQGIGSLLLARLIAESERLGFRQMIAVIGDSANQGSIALHRRLGFCLTGVFESVGWKHGRWLDSVLMQRELGRGASEPT</sequence>
<dbReference type="Gene3D" id="3.40.630.30">
    <property type="match status" value="1"/>
</dbReference>
<evidence type="ECO:0000259" key="1">
    <source>
        <dbReference type="PROSITE" id="PS51186"/>
    </source>
</evidence>
<dbReference type="RefSeq" id="WP_284310496.1">
    <property type="nucleotide sequence ID" value="NZ_BSPC01000005.1"/>
</dbReference>
<evidence type="ECO:0000313" key="2">
    <source>
        <dbReference type="EMBL" id="GLS17691.1"/>
    </source>
</evidence>
<dbReference type="PANTHER" id="PTHR43072:SF8">
    <property type="entry name" value="ACYLTRANSFERASE FABY-RELATED"/>
    <property type="match status" value="1"/>
</dbReference>
<dbReference type="Pfam" id="PF00583">
    <property type="entry name" value="Acetyltransf_1"/>
    <property type="match status" value="1"/>
</dbReference>
<proteinExistence type="predicted"/>